<evidence type="ECO:0000256" key="1">
    <source>
        <dbReference type="SAM" id="MobiDB-lite"/>
    </source>
</evidence>
<organism evidence="2 3">
    <name type="scientific">Streptomyces platensis</name>
    <dbReference type="NCBI Taxonomy" id="58346"/>
    <lineage>
        <taxon>Bacteria</taxon>
        <taxon>Bacillati</taxon>
        <taxon>Actinomycetota</taxon>
        <taxon>Actinomycetes</taxon>
        <taxon>Kitasatosporales</taxon>
        <taxon>Streptomycetaceae</taxon>
        <taxon>Streptomyces</taxon>
    </lineage>
</organism>
<evidence type="ECO:0000313" key="2">
    <source>
        <dbReference type="EMBL" id="OSY42590.1"/>
    </source>
</evidence>
<reference evidence="2 3" key="1">
    <citation type="submission" date="2016-09" db="EMBL/GenBank/DDBJ databases">
        <title>Streptomyces platensis DSM40041, a candidate organism with high potential of specific P450 cytochromes.</title>
        <authorList>
            <person name="Grumaz C."/>
            <person name="Vainshtein Y."/>
            <person name="Kirstahler P."/>
            <person name="Sohn K."/>
        </authorList>
    </citation>
    <scope>NUCLEOTIDE SEQUENCE [LARGE SCALE GENOMIC DNA]</scope>
    <source>
        <strain evidence="2 3">DSM 40041</strain>
    </source>
</reference>
<dbReference type="EMBL" id="MIGA01000035">
    <property type="protein sequence ID" value="OSY42590.1"/>
    <property type="molecule type" value="Genomic_DNA"/>
</dbReference>
<gene>
    <name evidence="2" type="ORF">BG653_04750</name>
</gene>
<accession>A0ABX3XSZ6</accession>
<dbReference type="Proteomes" id="UP000194225">
    <property type="component" value="Unassembled WGS sequence"/>
</dbReference>
<sequence>MAAVGILPGLLAPLFHVLSHRPHDGGGPVQALQLSLFSLGVPSAEKSRNSLTKTRPQVRVSGLDHGAAARRS</sequence>
<feature type="region of interest" description="Disordered" evidence="1">
    <location>
        <begin position="45"/>
        <end position="72"/>
    </location>
</feature>
<comment type="caution">
    <text evidence="2">The sequence shown here is derived from an EMBL/GenBank/DDBJ whole genome shotgun (WGS) entry which is preliminary data.</text>
</comment>
<protein>
    <submittedName>
        <fullName evidence="2">Uncharacterized protein</fullName>
    </submittedName>
</protein>
<keyword evidence="3" id="KW-1185">Reference proteome</keyword>
<evidence type="ECO:0000313" key="3">
    <source>
        <dbReference type="Proteomes" id="UP000194225"/>
    </source>
</evidence>
<proteinExistence type="predicted"/>
<name>A0ABX3XSZ6_STRPT</name>